<dbReference type="FunFam" id="2.60.40.1840:FF:000001">
    <property type="entry name" value="Aminopeptidase N"/>
    <property type="match status" value="1"/>
</dbReference>
<evidence type="ECO:0000256" key="3">
    <source>
        <dbReference type="ARBA" id="ARBA00010136"/>
    </source>
</evidence>
<comment type="similarity">
    <text evidence="3">Belongs to the peptidase M1 family.</text>
</comment>
<evidence type="ECO:0000259" key="14">
    <source>
        <dbReference type="Pfam" id="PF11940"/>
    </source>
</evidence>
<dbReference type="Pfam" id="PF11940">
    <property type="entry name" value="DUF3458"/>
    <property type="match status" value="1"/>
</dbReference>
<feature type="domain" description="Peptidase M1 alanyl aminopeptidase C-terminal" evidence="15">
    <location>
        <begin position="533"/>
        <end position="847"/>
    </location>
</feature>
<keyword evidence="10" id="KW-0862">Zinc</keyword>
<dbReference type="Proteomes" id="UP000051295">
    <property type="component" value="Unassembled WGS sequence"/>
</dbReference>
<evidence type="ECO:0000259" key="16">
    <source>
        <dbReference type="Pfam" id="PF17900"/>
    </source>
</evidence>
<evidence type="ECO:0000259" key="15">
    <source>
        <dbReference type="Pfam" id="PF17432"/>
    </source>
</evidence>
<dbReference type="EC" id="3.4.11.2" evidence="4 12"/>
<dbReference type="SUPFAM" id="SSF55486">
    <property type="entry name" value="Metalloproteases ('zincins'), catalytic domain"/>
    <property type="match status" value="1"/>
</dbReference>
<dbReference type="Pfam" id="PF01433">
    <property type="entry name" value="Peptidase_M1"/>
    <property type="match status" value="1"/>
</dbReference>
<keyword evidence="9" id="KW-0378">Hydrolase</keyword>
<dbReference type="InterPro" id="IPR014782">
    <property type="entry name" value="Peptidase_M1_dom"/>
</dbReference>
<dbReference type="InterPro" id="IPR001930">
    <property type="entry name" value="Peptidase_M1"/>
</dbReference>
<dbReference type="AlphaFoldDB" id="A0A0T5NV62"/>
<feature type="domain" description="Aminopeptidase N-like N-terminal" evidence="16">
    <location>
        <begin position="104"/>
        <end position="179"/>
    </location>
</feature>
<dbReference type="Gene3D" id="1.25.50.10">
    <property type="entry name" value="Peptidase M1, alanyl aminopeptidase, C-terminal domain"/>
    <property type="match status" value="1"/>
</dbReference>
<keyword evidence="11" id="KW-0482">Metalloprotease</keyword>
<evidence type="ECO:0000256" key="8">
    <source>
        <dbReference type="ARBA" id="ARBA00022723"/>
    </source>
</evidence>
<dbReference type="CDD" id="cd09600">
    <property type="entry name" value="M1_APN"/>
    <property type="match status" value="1"/>
</dbReference>
<evidence type="ECO:0000256" key="4">
    <source>
        <dbReference type="ARBA" id="ARBA00012564"/>
    </source>
</evidence>
<dbReference type="GO" id="GO:0006508">
    <property type="term" value="P:proteolysis"/>
    <property type="evidence" value="ECO:0007669"/>
    <property type="project" value="UniProtKB-UniRule"/>
</dbReference>
<dbReference type="InterPro" id="IPR012779">
    <property type="entry name" value="Peptidase_M1_pepN"/>
</dbReference>
<evidence type="ECO:0000313" key="18">
    <source>
        <dbReference type="Proteomes" id="UP000051295"/>
    </source>
</evidence>
<organism evidence="17 18">
    <name type="scientific">Roseovarius atlanticus</name>
    <dbReference type="NCBI Taxonomy" id="1641875"/>
    <lineage>
        <taxon>Bacteria</taxon>
        <taxon>Pseudomonadati</taxon>
        <taxon>Pseudomonadota</taxon>
        <taxon>Alphaproteobacteria</taxon>
        <taxon>Rhodobacterales</taxon>
        <taxon>Roseobacteraceae</taxon>
        <taxon>Roseovarius</taxon>
    </lineage>
</organism>
<dbReference type="Gene3D" id="2.60.40.1730">
    <property type="entry name" value="tricorn interacting facor f3 domain"/>
    <property type="match status" value="1"/>
</dbReference>
<name>A0A0T5NV62_9RHOB</name>
<evidence type="ECO:0000256" key="10">
    <source>
        <dbReference type="ARBA" id="ARBA00022833"/>
    </source>
</evidence>
<dbReference type="PANTHER" id="PTHR46322:SF1">
    <property type="entry name" value="PUROMYCIN-SENSITIVE AMINOPEPTIDASE"/>
    <property type="match status" value="1"/>
</dbReference>
<dbReference type="EMBL" id="LAXJ01000008">
    <property type="protein sequence ID" value="KRS12834.1"/>
    <property type="molecule type" value="Genomic_DNA"/>
</dbReference>
<gene>
    <name evidence="17" type="ORF">XM53_09710</name>
</gene>
<dbReference type="Pfam" id="PF17432">
    <property type="entry name" value="DUF3458_C"/>
    <property type="match status" value="1"/>
</dbReference>
<sequence length="850" mass="95146">MKDAAPQAIYLADYTPPAHLVDHVSLTFRLDPEKTRVLSRISFRPNPEGPGGPLRLDGEDLTLISARIDGAEVTPQVTPRGLTMEVPDAPFTWEAEVEIAPINNTALEGLYMSNGMYCTQCEAEGFRKITYYPDRPDVMATFDVRIESDEKIKLSNGNPGQSGDGFAEWHDPWPKPAYLFALVAGDLINHPDTFTTKSGKDVELNIWVRPGDEHKCAFGMEALKKSMKWDEDVYGREYDLDIFNIVAVDDFNMGAMENKGLNIFNSSAVLASPETSTDMNFERIEAIIAHEYFHNWTGNRITCRDWFQLCLKEGLTVFRDAQFTADMRSEPVKRIDDVITLRARQFREDNGPLAHPVRPASFVEINNFYTATVYEKGAELIGMLKTLVGDEAYYKALDLYFERHDGDAATIEDWLKVFEDTTGRDLAQFKRWYEDAGTPRVAVSEDYADGTYTLTFEQHTPPTPGQDDKPPRVIPIAVGLLSPNGDEVQPTKVLEMTEARQSFTFDNLSSKPIPSILRGFSAPVIIERDTSNDERAFLLAHDTDPFNKWEAGRDLARNALVAMIRDGAAPDEAYIDAVHTVARDDSLDPAFRALALGLPSQDDLAQTLFDTGTTPDPQAIWDAIETLRHARAERMQDTATRLYAQFQVSEPYRPDAEQSGARSLANAALSLINRLDGGAQAQKQFDTADNMTQQLAAFSCLLQAGKGDAATRAFYDQWQNDRLVIDKWFMMQVVHAAPEDAAATAARLTEHPDFTMKNPNRFRATLGALTMNAAGFHHVSGAGYDRLADWLIRLDPLNPQTTARMCSAFETWRRYDDTRQGLIKSQLDRILATPNLSPDTTEMVTRIRGS</sequence>
<proteinExistence type="inferred from homology"/>
<dbReference type="SUPFAM" id="SSF63737">
    <property type="entry name" value="Leukotriene A4 hydrolase N-terminal domain"/>
    <property type="match status" value="1"/>
</dbReference>
<evidence type="ECO:0000313" key="17">
    <source>
        <dbReference type="EMBL" id="KRS12834.1"/>
    </source>
</evidence>
<dbReference type="FunFam" id="3.30.2010.30:FF:000002">
    <property type="entry name" value="Putative aminopeptidase N"/>
    <property type="match status" value="1"/>
</dbReference>
<dbReference type="OrthoDB" id="100605at2"/>
<protein>
    <recommendedName>
        <fullName evidence="5 12">Aminopeptidase N</fullName>
        <ecNumber evidence="4 12">3.4.11.2</ecNumber>
    </recommendedName>
</protein>
<evidence type="ECO:0000256" key="9">
    <source>
        <dbReference type="ARBA" id="ARBA00022801"/>
    </source>
</evidence>
<comment type="cofactor">
    <cofactor evidence="2">
        <name>Zn(2+)</name>
        <dbReference type="ChEBI" id="CHEBI:29105"/>
    </cofactor>
</comment>
<feature type="domain" description="Peptidase M1 alanyl aminopeptidase Ig-like fold" evidence="14">
    <location>
        <begin position="437"/>
        <end position="528"/>
    </location>
</feature>
<evidence type="ECO:0000256" key="11">
    <source>
        <dbReference type="ARBA" id="ARBA00023049"/>
    </source>
</evidence>
<dbReference type="Gene3D" id="2.60.40.1840">
    <property type="match status" value="1"/>
</dbReference>
<dbReference type="PANTHER" id="PTHR46322">
    <property type="entry name" value="PUROMYCIN-SENSITIVE AMINOPEPTIDASE"/>
    <property type="match status" value="1"/>
</dbReference>
<dbReference type="InterPro" id="IPR042097">
    <property type="entry name" value="Aminopeptidase_N-like_N_sf"/>
</dbReference>
<dbReference type="PATRIC" id="fig|1641875.4.peg.4355"/>
<evidence type="ECO:0000256" key="12">
    <source>
        <dbReference type="NCBIfam" id="TIGR02414"/>
    </source>
</evidence>
<comment type="catalytic activity">
    <reaction evidence="1">
        <text>Release of an N-terminal amino acid, Xaa-|-Yaa- from a peptide, amide or arylamide. Xaa is preferably Ala, but may be most amino acids including Pro (slow action). When a terminal hydrophobic residue is followed by a prolyl residue, the two may be released as an intact Xaa-Pro dipeptide.</text>
        <dbReference type="EC" id="3.4.11.2"/>
    </reaction>
</comment>
<dbReference type="GO" id="GO:0008270">
    <property type="term" value="F:zinc ion binding"/>
    <property type="evidence" value="ECO:0007669"/>
    <property type="project" value="InterPro"/>
</dbReference>
<evidence type="ECO:0000256" key="6">
    <source>
        <dbReference type="ARBA" id="ARBA00022438"/>
    </source>
</evidence>
<reference evidence="17 18" key="1">
    <citation type="submission" date="2015-04" db="EMBL/GenBank/DDBJ databases">
        <title>The draft genome sequence of Roseovarius sp.R12b.</title>
        <authorList>
            <person name="Li G."/>
            <person name="Lai Q."/>
            <person name="Shao Z."/>
            <person name="Yan P."/>
        </authorList>
    </citation>
    <scope>NUCLEOTIDE SEQUENCE [LARGE SCALE GENOMIC DNA]</scope>
    <source>
        <strain evidence="17 18">R12B</strain>
    </source>
</reference>
<evidence type="ECO:0000256" key="7">
    <source>
        <dbReference type="ARBA" id="ARBA00022670"/>
    </source>
</evidence>
<dbReference type="STRING" id="1641875.XM53_09710"/>
<dbReference type="InterPro" id="IPR045357">
    <property type="entry name" value="Aminopeptidase_N-like_N"/>
</dbReference>
<keyword evidence="6 17" id="KW-0031">Aminopeptidase</keyword>
<evidence type="ECO:0000256" key="1">
    <source>
        <dbReference type="ARBA" id="ARBA00000098"/>
    </source>
</evidence>
<dbReference type="GO" id="GO:0016285">
    <property type="term" value="F:alanyl aminopeptidase activity"/>
    <property type="evidence" value="ECO:0007669"/>
    <property type="project" value="UniProtKB-EC"/>
</dbReference>
<evidence type="ECO:0000256" key="2">
    <source>
        <dbReference type="ARBA" id="ARBA00001947"/>
    </source>
</evidence>
<feature type="domain" description="Peptidase M1 membrane alanine aminopeptidase" evidence="13">
    <location>
        <begin position="218"/>
        <end position="432"/>
    </location>
</feature>
<dbReference type="InterPro" id="IPR024601">
    <property type="entry name" value="Peptidase_M1_pepN_C"/>
</dbReference>
<comment type="caution">
    <text evidence="17">The sequence shown here is derived from an EMBL/GenBank/DDBJ whole genome shotgun (WGS) entry which is preliminary data.</text>
</comment>
<accession>A0A0T5NV62</accession>
<evidence type="ECO:0000256" key="5">
    <source>
        <dbReference type="ARBA" id="ARBA00015611"/>
    </source>
</evidence>
<dbReference type="InterPro" id="IPR038438">
    <property type="entry name" value="PepN_Ig-like_sf"/>
</dbReference>
<evidence type="ECO:0000259" key="13">
    <source>
        <dbReference type="Pfam" id="PF01433"/>
    </source>
</evidence>
<dbReference type="InterPro" id="IPR035414">
    <property type="entry name" value="Peptidase_M1_pepN_Ig-like"/>
</dbReference>
<dbReference type="Gene3D" id="1.10.390.10">
    <property type="entry name" value="Neutral Protease Domain 2"/>
    <property type="match status" value="1"/>
</dbReference>
<dbReference type="RefSeq" id="WP_057792748.1">
    <property type="nucleotide sequence ID" value="NZ_LAXJ01000008.1"/>
</dbReference>
<keyword evidence="7" id="KW-0645">Protease</keyword>
<dbReference type="InterPro" id="IPR027268">
    <property type="entry name" value="Peptidase_M4/M1_CTD_sf"/>
</dbReference>
<dbReference type="Pfam" id="PF17900">
    <property type="entry name" value="Peptidase_M1_N"/>
    <property type="match status" value="1"/>
</dbReference>
<dbReference type="PRINTS" id="PR00756">
    <property type="entry name" value="ALADIPTASE"/>
</dbReference>
<keyword evidence="18" id="KW-1185">Reference proteome</keyword>
<dbReference type="NCBIfam" id="TIGR02414">
    <property type="entry name" value="pepN_proteo"/>
    <property type="match status" value="1"/>
</dbReference>
<keyword evidence="8" id="KW-0479">Metal-binding</keyword>
<dbReference type="Gene3D" id="3.30.2010.30">
    <property type="match status" value="1"/>
</dbReference>
<dbReference type="GO" id="GO:0008237">
    <property type="term" value="F:metallopeptidase activity"/>
    <property type="evidence" value="ECO:0007669"/>
    <property type="project" value="UniProtKB-UniRule"/>
</dbReference>
<dbReference type="InterPro" id="IPR037144">
    <property type="entry name" value="Peptidase_M1_pepN_C_sf"/>
</dbReference>